<sequence length="376" mass="41085">MTASHITFGMTASLTGRYRGPGRQARAGVLAWIDDTNRAGGIRVRDRLARLPVRLICYDDSGQGDRCHALTERLIVDDQVDILLGPYASGLPRRAAAVAEHHQRVLWNHGGSTDAVYREGYTWVVGVLTSASRYFQGVIDAAVDAYPALQRVAILHRATGAFPRDVAEGAARHCRERGIERVQSTAYPPDTDDFTPLLTPLQADPPDVLLGVGRIEDDLRLAAQLVAIGLPLKVAGLIVTPLQHFHAALGEAANGFTGPSQWEPGVVTRPGYGPSTAEVLRSFQRYASEDVHIDYPMAQAYAGCLVVQRCIDAAGSLDQAALRRVAGELDFTTFYGRYCIDPPTGQQLGHIMPVVQWQQGTKVMVWPPEMRQQRLT</sequence>
<dbReference type="InterPro" id="IPR028082">
    <property type="entry name" value="Peripla_BP_I"/>
</dbReference>
<protein>
    <recommendedName>
        <fullName evidence="3">Leucine-binding protein domain-containing protein</fullName>
    </recommendedName>
</protein>
<evidence type="ECO:0000313" key="5">
    <source>
        <dbReference type="Proteomes" id="UP000019141"/>
    </source>
</evidence>
<dbReference type="Proteomes" id="UP000019141">
    <property type="component" value="Unassembled WGS sequence"/>
</dbReference>
<organism evidence="4 5">
    <name type="scientific">Entotheonella factor</name>
    <dbReference type="NCBI Taxonomy" id="1429438"/>
    <lineage>
        <taxon>Bacteria</taxon>
        <taxon>Pseudomonadati</taxon>
        <taxon>Nitrospinota/Tectimicrobiota group</taxon>
        <taxon>Candidatus Tectimicrobiota</taxon>
        <taxon>Candidatus Entotheonellia</taxon>
        <taxon>Candidatus Entotheonellales</taxon>
        <taxon>Candidatus Entotheonellaceae</taxon>
        <taxon>Candidatus Entotheonella</taxon>
    </lineage>
</organism>
<dbReference type="SUPFAM" id="SSF53822">
    <property type="entry name" value="Periplasmic binding protein-like I"/>
    <property type="match status" value="1"/>
</dbReference>
<dbReference type="PANTHER" id="PTHR30483">
    <property type="entry name" value="LEUCINE-SPECIFIC-BINDING PROTEIN"/>
    <property type="match status" value="1"/>
</dbReference>
<evidence type="ECO:0000256" key="1">
    <source>
        <dbReference type="ARBA" id="ARBA00010062"/>
    </source>
</evidence>
<dbReference type="AlphaFoldDB" id="W4LEQ8"/>
<dbReference type="CDD" id="cd06338">
    <property type="entry name" value="PBP1_ABC_ligand_binding-like"/>
    <property type="match status" value="1"/>
</dbReference>
<dbReference type="HOGENOM" id="CLU_027128_4_1_7"/>
<dbReference type="Pfam" id="PF13458">
    <property type="entry name" value="Peripla_BP_6"/>
    <property type="match status" value="1"/>
</dbReference>
<name>W4LEQ8_ENTF1</name>
<keyword evidence="2" id="KW-0732">Signal</keyword>
<evidence type="ECO:0000313" key="4">
    <source>
        <dbReference type="EMBL" id="ETW96190.1"/>
    </source>
</evidence>
<dbReference type="InterPro" id="IPR028081">
    <property type="entry name" value="Leu-bd"/>
</dbReference>
<dbReference type="EMBL" id="AZHW01000823">
    <property type="protein sequence ID" value="ETW96190.1"/>
    <property type="molecule type" value="Genomic_DNA"/>
</dbReference>
<dbReference type="PANTHER" id="PTHR30483:SF37">
    <property type="entry name" value="ABC TRANSPORTER SUBSTRATE-BINDING PROTEIN"/>
    <property type="match status" value="1"/>
</dbReference>
<comment type="similarity">
    <text evidence="1">Belongs to the leucine-binding protein family.</text>
</comment>
<comment type="caution">
    <text evidence="4">The sequence shown here is derived from an EMBL/GenBank/DDBJ whole genome shotgun (WGS) entry which is preliminary data.</text>
</comment>
<accession>W4LEQ8</accession>
<evidence type="ECO:0000256" key="2">
    <source>
        <dbReference type="ARBA" id="ARBA00022729"/>
    </source>
</evidence>
<evidence type="ECO:0000259" key="3">
    <source>
        <dbReference type="Pfam" id="PF13458"/>
    </source>
</evidence>
<proteinExistence type="inferred from homology"/>
<reference evidence="4 5" key="1">
    <citation type="journal article" date="2014" name="Nature">
        <title>An environmental bacterial taxon with a large and distinct metabolic repertoire.</title>
        <authorList>
            <person name="Wilson M.C."/>
            <person name="Mori T."/>
            <person name="Ruckert C."/>
            <person name="Uria A.R."/>
            <person name="Helf M.J."/>
            <person name="Takada K."/>
            <person name="Gernert C."/>
            <person name="Steffens U.A."/>
            <person name="Heycke N."/>
            <person name="Schmitt S."/>
            <person name="Rinke C."/>
            <person name="Helfrich E.J."/>
            <person name="Brachmann A.O."/>
            <person name="Gurgui C."/>
            <person name="Wakimoto T."/>
            <person name="Kracht M."/>
            <person name="Crusemann M."/>
            <person name="Hentschel U."/>
            <person name="Abe I."/>
            <person name="Matsunaga S."/>
            <person name="Kalinowski J."/>
            <person name="Takeyama H."/>
            <person name="Piel J."/>
        </authorList>
    </citation>
    <scope>NUCLEOTIDE SEQUENCE [LARGE SCALE GENOMIC DNA]</scope>
    <source>
        <strain evidence="5">TSY1</strain>
    </source>
</reference>
<dbReference type="InterPro" id="IPR051010">
    <property type="entry name" value="BCAA_transport"/>
</dbReference>
<gene>
    <name evidence="4" type="ORF">ETSY1_27645</name>
</gene>
<keyword evidence="5" id="KW-1185">Reference proteome</keyword>
<feature type="domain" description="Leucine-binding protein" evidence="3">
    <location>
        <begin position="6"/>
        <end position="360"/>
    </location>
</feature>
<dbReference type="Gene3D" id="3.40.50.2300">
    <property type="match status" value="2"/>
</dbReference>